<dbReference type="EMBL" id="CP000308">
    <property type="protein sequence ID" value="ABG12544.1"/>
    <property type="molecule type" value="Genomic_DNA"/>
</dbReference>
<accession>A0A0E1NPS3</accession>
<protein>
    <recommendedName>
        <fullName evidence="2">CD-NTase associated protein 4-like DNA endonuclease domain-containing protein</fullName>
    </recommendedName>
</protein>
<dbReference type="Pfam" id="PF14130">
    <property type="entry name" value="Cap4_nuclease"/>
    <property type="match status" value="1"/>
</dbReference>
<evidence type="ECO:0000313" key="4">
    <source>
        <dbReference type="Proteomes" id="UP000001971"/>
    </source>
</evidence>
<dbReference type="AlphaFoldDB" id="A0A0E1NPS3"/>
<dbReference type="GO" id="GO:0004518">
    <property type="term" value="F:nuclease activity"/>
    <property type="evidence" value="ECO:0007669"/>
    <property type="project" value="InterPro"/>
</dbReference>
<proteinExistence type="predicted"/>
<dbReference type="GeneID" id="57977234"/>
<dbReference type="Proteomes" id="UP000001971">
    <property type="component" value="Chromosome"/>
</dbReference>
<dbReference type="PATRIC" id="fig|360102.15.peg.3602"/>
<evidence type="ECO:0000313" key="3">
    <source>
        <dbReference type="EMBL" id="ABG12544.1"/>
    </source>
</evidence>
<dbReference type="KEGG" id="ypa:YPA_0576"/>
<sequence>MDSEDTSDNPLSEPQRESAGAQSYDRFEYQYHWALCKAFSSYKESNDFAIFMEYHEDVVYANSIDKNKVKFTFNQIKANAKKTYTAKVLTKRENGTKPSLLGKLCSSVSDKKYFEKVEKLDFITTSGFNLTKNNKLNLASYKLSSLSSDEASEIIKCLSDELANFGKFPQEIIHFTTSDIPLESYYEHTISRITDSVEEVYPQHLLRTKDIYRILMDSLRIRGKNVFDYENWNDALTKKALTYKDIHTVVTKIVSKGNSDLNFEAIKYILDDLNLKGTIKAKIIQKINSYSLTLLSPTLAIIKAQKEIQELLKKNSKKIEIEMSYELLERLIIDLSKDTIGLFEDNISISSAIIYEMVEATN</sequence>
<dbReference type="RefSeq" id="WP_002210712.1">
    <property type="nucleotide sequence ID" value="NC_008150.1"/>
</dbReference>
<feature type="region of interest" description="Disordered" evidence="1">
    <location>
        <begin position="1"/>
        <end position="21"/>
    </location>
</feature>
<dbReference type="InterPro" id="IPR025382">
    <property type="entry name" value="Cap4-like_endonuclease_dom"/>
</dbReference>
<evidence type="ECO:0000259" key="2">
    <source>
        <dbReference type="Pfam" id="PF14130"/>
    </source>
</evidence>
<dbReference type="HOGENOM" id="CLU_063825_0_0_6"/>
<reference evidence="3 4" key="1">
    <citation type="journal article" date="2006" name="J. Bacteriol.">
        <title>Complete genome sequence of Yersinia pestis strains Antiqua and Nepal516: evidence of gene reduction in an emerging pathogen.</title>
        <authorList>
            <person name="Chain P.S."/>
            <person name="Hu P."/>
            <person name="Malfatti S.A."/>
            <person name="Radnedge L."/>
            <person name="Larimer F."/>
            <person name="Vergez L.M."/>
            <person name="Worsham P."/>
            <person name="Chu M.C."/>
            <person name="Andersen G.L."/>
        </authorList>
    </citation>
    <scope>NUCLEOTIDE SEQUENCE [LARGE SCALE GENOMIC DNA]</scope>
    <source>
        <strain evidence="3 4">Antiqua</strain>
    </source>
</reference>
<feature type="domain" description="CD-NTase associated protein 4-like DNA endonuclease" evidence="2">
    <location>
        <begin position="18"/>
        <end position="223"/>
    </location>
</feature>
<name>A0A0E1NPS3_YERPA</name>
<evidence type="ECO:0000256" key="1">
    <source>
        <dbReference type="SAM" id="MobiDB-lite"/>
    </source>
</evidence>
<gene>
    <name evidence="3" type="ordered locus">YPA_0576</name>
</gene>
<organism evidence="3 4">
    <name type="scientific">Yersinia pestis bv. Antiqua (strain Antiqua)</name>
    <dbReference type="NCBI Taxonomy" id="360102"/>
    <lineage>
        <taxon>Bacteria</taxon>
        <taxon>Pseudomonadati</taxon>
        <taxon>Pseudomonadota</taxon>
        <taxon>Gammaproteobacteria</taxon>
        <taxon>Enterobacterales</taxon>
        <taxon>Yersiniaceae</taxon>
        <taxon>Yersinia</taxon>
    </lineage>
</organism>